<dbReference type="InterPro" id="IPR036366">
    <property type="entry name" value="PGBDSf"/>
</dbReference>
<dbReference type="InterPro" id="IPR002477">
    <property type="entry name" value="Peptidoglycan-bd-like"/>
</dbReference>
<accession>A0A060C287</accession>
<dbReference type="InterPro" id="IPR036365">
    <property type="entry name" value="PGBD-like_sf"/>
</dbReference>
<dbReference type="EMBL" id="KF122036">
    <property type="protein sequence ID" value="AIA89329.1"/>
    <property type="molecule type" value="Genomic_DNA"/>
</dbReference>
<dbReference type="Pfam" id="PF01471">
    <property type="entry name" value="PG_binding_1"/>
    <property type="match status" value="1"/>
</dbReference>
<feature type="domain" description="Peptidoglycan binding-like" evidence="1">
    <location>
        <begin position="90"/>
        <end position="116"/>
    </location>
</feature>
<protein>
    <submittedName>
        <fullName evidence="2">CAZy families GH24 protein</fullName>
    </submittedName>
</protein>
<reference evidence="2" key="1">
    <citation type="journal article" date="2013" name="Environ. Microbiol.">
        <title>Seasonally variable intestinal metagenomes of the red palm weevil (Rhynchophorus ferrugineus).</title>
        <authorList>
            <person name="Jia S."/>
            <person name="Zhang X."/>
            <person name="Zhang G."/>
            <person name="Yin A."/>
            <person name="Zhang S."/>
            <person name="Li F."/>
            <person name="Wang L."/>
            <person name="Zhao D."/>
            <person name="Yun Q."/>
            <person name="Tala"/>
            <person name="Wang J."/>
            <person name="Sun G."/>
            <person name="Baabdullah M."/>
            <person name="Yu X."/>
            <person name="Hu S."/>
            <person name="Al-Mssallem I.S."/>
            <person name="Yu J."/>
        </authorList>
    </citation>
    <scope>NUCLEOTIDE SEQUENCE</scope>
</reference>
<name>A0A060C287_9HYPH</name>
<sequence length="131" mass="14045">SYVYNRGPGGLKELAEHSRTAAEYSANIVKYWGSAVRYKTGLVRRRRLEQALFNTPVSGGTAKEEHNMDTLRKGDEGQQVRVLQKLVGAGVDGIFGSGTEAKVKAYQSAHGLTADGSCRAEDMGQAAGGVR</sequence>
<dbReference type="SUPFAM" id="SSF47090">
    <property type="entry name" value="PGBD-like"/>
    <property type="match status" value="1"/>
</dbReference>
<dbReference type="Gene3D" id="1.10.101.10">
    <property type="entry name" value="PGBD-like superfamily/PGBD"/>
    <property type="match status" value="1"/>
</dbReference>
<feature type="non-terminal residue" evidence="2">
    <location>
        <position position="1"/>
    </location>
</feature>
<organism evidence="2">
    <name type="scientific">uncultured Mesorhizobium sp</name>
    <dbReference type="NCBI Taxonomy" id="233795"/>
    <lineage>
        <taxon>Bacteria</taxon>
        <taxon>Pseudomonadati</taxon>
        <taxon>Pseudomonadota</taxon>
        <taxon>Alphaproteobacteria</taxon>
        <taxon>Hyphomicrobiales</taxon>
        <taxon>Phyllobacteriaceae</taxon>
        <taxon>Mesorhizobium</taxon>
        <taxon>environmental samples</taxon>
    </lineage>
</organism>
<evidence type="ECO:0000313" key="2">
    <source>
        <dbReference type="EMBL" id="AIA89329.1"/>
    </source>
</evidence>
<dbReference type="AlphaFoldDB" id="A0A060C287"/>
<evidence type="ECO:0000259" key="1">
    <source>
        <dbReference type="Pfam" id="PF01471"/>
    </source>
</evidence>
<proteinExistence type="predicted"/>